<name>A0A5C6BJF4_9PLAN</name>
<dbReference type="InterPro" id="IPR036380">
    <property type="entry name" value="Isochorismatase-like_sf"/>
</dbReference>
<dbReference type="InterPro" id="IPR000868">
    <property type="entry name" value="Isochorismatase-like_dom"/>
</dbReference>
<dbReference type="Proteomes" id="UP000320735">
    <property type="component" value="Unassembled WGS sequence"/>
</dbReference>
<proteinExistence type="predicted"/>
<dbReference type="InterPro" id="IPR050993">
    <property type="entry name" value="Isochorismatase_domain"/>
</dbReference>
<evidence type="ECO:0000259" key="1">
    <source>
        <dbReference type="Pfam" id="PF00857"/>
    </source>
</evidence>
<dbReference type="Pfam" id="PF00857">
    <property type="entry name" value="Isochorismatase"/>
    <property type="match status" value="1"/>
</dbReference>
<dbReference type="OrthoDB" id="9789777at2"/>
<dbReference type="SUPFAM" id="SSF52499">
    <property type="entry name" value="Isochorismatase-like hydrolases"/>
    <property type="match status" value="1"/>
</dbReference>
<dbReference type="EMBL" id="SJPP01000001">
    <property type="protein sequence ID" value="TWU12195.1"/>
    <property type="molecule type" value="Genomic_DNA"/>
</dbReference>
<dbReference type="Gene3D" id="3.40.50.850">
    <property type="entry name" value="Isochorismatase-like"/>
    <property type="match status" value="1"/>
</dbReference>
<dbReference type="PANTHER" id="PTHR14119">
    <property type="entry name" value="HYDROLASE"/>
    <property type="match status" value="1"/>
</dbReference>
<dbReference type="RefSeq" id="WP_146369698.1">
    <property type="nucleotide sequence ID" value="NZ_SJPP01000001.1"/>
</dbReference>
<sequence length="197" mass="21588">MNSPQDPYLRSNELLSHAQCRLLVVDVQEKLIPAIPVADRLIFECSRLIRAARLFVIPVHATEQYPKGLGGTVPELAQLLDSPADKLRFSCSEALNWGAAADQSDGRYKVLVIGMEAHVCVLQTVLDLLAGGYQVYVAADAVASRKKMDWQIALRRMEASGAVILTAESAMFEWCEASGSDTFKQISKLIQETPPGD</sequence>
<dbReference type="PANTHER" id="PTHR14119:SF3">
    <property type="entry name" value="ISOCHORISMATASE DOMAIN-CONTAINING PROTEIN 2"/>
    <property type="match status" value="1"/>
</dbReference>
<accession>A0A5C6BJF4</accession>
<feature type="domain" description="Isochorismatase-like" evidence="1">
    <location>
        <begin position="22"/>
        <end position="168"/>
    </location>
</feature>
<keyword evidence="3" id="KW-1185">Reference proteome</keyword>
<organism evidence="2 3">
    <name type="scientific">Symmachiella macrocystis</name>
    <dbReference type="NCBI Taxonomy" id="2527985"/>
    <lineage>
        <taxon>Bacteria</taxon>
        <taxon>Pseudomonadati</taxon>
        <taxon>Planctomycetota</taxon>
        <taxon>Planctomycetia</taxon>
        <taxon>Planctomycetales</taxon>
        <taxon>Planctomycetaceae</taxon>
        <taxon>Symmachiella</taxon>
    </lineage>
</organism>
<evidence type="ECO:0000313" key="3">
    <source>
        <dbReference type="Proteomes" id="UP000320735"/>
    </source>
</evidence>
<dbReference type="AlphaFoldDB" id="A0A5C6BJF4"/>
<reference evidence="2 3" key="1">
    <citation type="submission" date="2019-02" db="EMBL/GenBank/DDBJ databases">
        <title>Deep-cultivation of Planctomycetes and their phenomic and genomic characterization uncovers novel biology.</title>
        <authorList>
            <person name="Wiegand S."/>
            <person name="Jogler M."/>
            <person name="Boedeker C."/>
            <person name="Pinto D."/>
            <person name="Vollmers J."/>
            <person name="Rivas-Marin E."/>
            <person name="Kohn T."/>
            <person name="Peeters S.H."/>
            <person name="Heuer A."/>
            <person name="Rast P."/>
            <person name="Oberbeckmann S."/>
            <person name="Bunk B."/>
            <person name="Jeske O."/>
            <person name="Meyerdierks A."/>
            <person name="Storesund J.E."/>
            <person name="Kallscheuer N."/>
            <person name="Luecker S."/>
            <person name="Lage O.M."/>
            <person name="Pohl T."/>
            <person name="Merkel B.J."/>
            <person name="Hornburger P."/>
            <person name="Mueller R.-W."/>
            <person name="Bruemmer F."/>
            <person name="Labrenz M."/>
            <person name="Spormann A.M."/>
            <person name="Op Den Camp H."/>
            <person name="Overmann J."/>
            <person name="Amann R."/>
            <person name="Jetten M.S.M."/>
            <person name="Mascher T."/>
            <person name="Medema M.H."/>
            <person name="Devos D.P."/>
            <person name="Kaster A.-K."/>
            <person name="Ovreas L."/>
            <person name="Rohde M."/>
            <person name="Galperin M.Y."/>
            <person name="Jogler C."/>
        </authorList>
    </citation>
    <scope>NUCLEOTIDE SEQUENCE [LARGE SCALE GENOMIC DNA]</scope>
    <source>
        <strain evidence="2 3">CA54</strain>
    </source>
</reference>
<dbReference type="CDD" id="cd01012">
    <property type="entry name" value="YcaC_related"/>
    <property type="match status" value="1"/>
</dbReference>
<comment type="caution">
    <text evidence="2">The sequence shown here is derived from an EMBL/GenBank/DDBJ whole genome shotgun (WGS) entry which is preliminary data.</text>
</comment>
<evidence type="ECO:0000313" key="2">
    <source>
        <dbReference type="EMBL" id="TWU12195.1"/>
    </source>
</evidence>
<protein>
    <submittedName>
        <fullName evidence="2">Isochorismatase family protein</fullName>
    </submittedName>
</protein>
<gene>
    <name evidence="2" type="ORF">CA54_10130</name>
</gene>